<dbReference type="Pfam" id="PF00941">
    <property type="entry name" value="FAD_binding_5"/>
    <property type="match status" value="1"/>
</dbReference>
<dbReference type="SMART" id="SM01092">
    <property type="entry name" value="CO_deh_flav_C"/>
    <property type="match status" value="1"/>
</dbReference>
<sequence>MRTFQLDRPGDLAEAVRILAEDEGARVIAGGTDLVTLMRDGIQQPSRVLDLRDLGLTEIEWQPDGGVRIGALCPNAVDDRRLAAEYPLVVAALRAGASPQIRNMATFGGNILQQTRCAYYRLPEFACNRRDPGTGCAALRGDSAKQAIFGVSDTCNAVHPSDLAVALSALEAEVLVHGPAGARRIPIREFHPLPGDTPHRVSALRDGELVTGIELPAAGRGRVSNYVKFRDRASFAFALASAAVVIERAGTVVLGARIALGGVAPKPWRAEHAERALVGNRLDEDSIAAASAAAVRGATPRKDNEYKVELVRRVVRRALSELE</sequence>
<dbReference type="InterPro" id="IPR016167">
    <property type="entry name" value="FAD-bd_PCMH_sub1"/>
</dbReference>
<dbReference type="OrthoDB" id="9814706at2"/>
<dbReference type="PROSITE" id="PS51387">
    <property type="entry name" value="FAD_PCMH"/>
    <property type="match status" value="1"/>
</dbReference>
<dbReference type="SUPFAM" id="SSF56176">
    <property type="entry name" value="FAD-binding/transporter-associated domain-like"/>
    <property type="match status" value="1"/>
</dbReference>
<evidence type="ECO:0000256" key="1">
    <source>
        <dbReference type="ARBA" id="ARBA00023002"/>
    </source>
</evidence>
<dbReference type="InterPro" id="IPR036318">
    <property type="entry name" value="FAD-bd_PCMH-like_sf"/>
</dbReference>
<feature type="domain" description="FAD-binding PCMH-type" evidence="2">
    <location>
        <begin position="1"/>
        <end position="220"/>
    </location>
</feature>
<proteinExistence type="predicted"/>
<evidence type="ECO:0000259" key="2">
    <source>
        <dbReference type="PROSITE" id="PS51387"/>
    </source>
</evidence>
<dbReference type="Gene3D" id="3.30.390.50">
    <property type="entry name" value="CO dehydrogenase flavoprotein, C-terminal domain"/>
    <property type="match status" value="1"/>
</dbReference>
<gene>
    <name evidence="3" type="ORF">EV191_10687</name>
</gene>
<reference evidence="3 4" key="1">
    <citation type="submission" date="2019-03" db="EMBL/GenBank/DDBJ databases">
        <title>Genomic Encyclopedia of Type Strains, Phase IV (KMG-IV): sequencing the most valuable type-strain genomes for metagenomic binning, comparative biology and taxonomic classification.</title>
        <authorList>
            <person name="Goeker M."/>
        </authorList>
    </citation>
    <scope>NUCLEOTIDE SEQUENCE [LARGE SCALE GENOMIC DNA]</scope>
    <source>
        <strain evidence="3 4">DSM 45765</strain>
    </source>
</reference>
<comment type="caution">
    <text evidence="3">The sequence shown here is derived from an EMBL/GenBank/DDBJ whole genome shotgun (WGS) entry which is preliminary data.</text>
</comment>
<accession>A0A4R2QQA7</accession>
<organism evidence="3 4">
    <name type="scientific">Tamaricihabitans halophyticus</name>
    <dbReference type="NCBI Taxonomy" id="1262583"/>
    <lineage>
        <taxon>Bacteria</taxon>
        <taxon>Bacillati</taxon>
        <taxon>Actinomycetota</taxon>
        <taxon>Actinomycetes</taxon>
        <taxon>Pseudonocardiales</taxon>
        <taxon>Pseudonocardiaceae</taxon>
        <taxon>Tamaricihabitans</taxon>
    </lineage>
</organism>
<protein>
    <submittedName>
        <fullName evidence="3">Xanthine dehydrogenase YagS FAD-binding subunit</fullName>
    </submittedName>
</protein>
<dbReference type="PANTHER" id="PTHR42659">
    <property type="entry name" value="XANTHINE DEHYDROGENASE SUBUNIT C-RELATED"/>
    <property type="match status" value="1"/>
</dbReference>
<keyword evidence="1" id="KW-0560">Oxidoreductase</keyword>
<dbReference type="GO" id="GO:0016491">
    <property type="term" value="F:oxidoreductase activity"/>
    <property type="evidence" value="ECO:0007669"/>
    <property type="project" value="UniProtKB-KW"/>
</dbReference>
<dbReference type="PANTHER" id="PTHR42659:SF1">
    <property type="entry name" value="OXIDOREDUCTASE"/>
    <property type="match status" value="1"/>
</dbReference>
<dbReference type="InterPro" id="IPR016169">
    <property type="entry name" value="FAD-bd_PCMH_sub2"/>
</dbReference>
<evidence type="ECO:0000313" key="3">
    <source>
        <dbReference type="EMBL" id="TCP51923.1"/>
    </source>
</evidence>
<dbReference type="InterPro" id="IPR005107">
    <property type="entry name" value="CO_DH_flav_C"/>
</dbReference>
<keyword evidence="4" id="KW-1185">Reference proteome</keyword>
<dbReference type="InterPro" id="IPR002346">
    <property type="entry name" value="Mopterin_DH_FAD-bd"/>
</dbReference>
<dbReference type="AlphaFoldDB" id="A0A4R2QQA7"/>
<dbReference type="Gene3D" id="3.30.465.10">
    <property type="match status" value="2"/>
</dbReference>
<dbReference type="EMBL" id="SLXQ01000006">
    <property type="protein sequence ID" value="TCP51923.1"/>
    <property type="molecule type" value="Genomic_DNA"/>
</dbReference>
<name>A0A4R2QQA7_9PSEU</name>
<evidence type="ECO:0000313" key="4">
    <source>
        <dbReference type="Proteomes" id="UP000294911"/>
    </source>
</evidence>
<dbReference type="Gene3D" id="3.30.43.10">
    <property type="entry name" value="Uridine Diphospho-n-acetylenolpyruvylglucosamine Reductase, domain 2"/>
    <property type="match status" value="1"/>
</dbReference>
<dbReference type="InterPro" id="IPR051312">
    <property type="entry name" value="Diverse_Substr_Oxidored"/>
</dbReference>
<dbReference type="InterPro" id="IPR016166">
    <property type="entry name" value="FAD-bd_PCMH"/>
</dbReference>
<dbReference type="RefSeq" id="WP_132877794.1">
    <property type="nucleotide sequence ID" value="NZ_SLXQ01000006.1"/>
</dbReference>
<dbReference type="Proteomes" id="UP000294911">
    <property type="component" value="Unassembled WGS sequence"/>
</dbReference>
<dbReference type="SUPFAM" id="SSF55447">
    <property type="entry name" value="CO dehydrogenase flavoprotein C-terminal domain-like"/>
    <property type="match status" value="1"/>
</dbReference>
<dbReference type="Pfam" id="PF03450">
    <property type="entry name" value="CO_deh_flav_C"/>
    <property type="match status" value="1"/>
</dbReference>
<dbReference type="InterPro" id="IPR036683">
    <property type="entry name" value="CO_DH_flav_C_dom_sf"/>
</dbReference>
<dbReference type="GO" id="GO:0071949">
    <property type="term" value="F:FAD binding"/>
    <property type="evidence" value="ECO:0007669"/>
    <property type="project" value="InterPro"/>
</dbReference>